<dbReference type="EMBL" id="AP028654">
    <property type="protein sequence ID" value="BEP29887.1"/>
    <property type="molecule type" value="Genomic_DNA"/>
</dbReference>
<keyword evidence="1 2" id="KW-0238">DNA-binding</keyword>
<dbReference type="InterPro" id="IPR050624">
    <property type="entry name" value="HTH-type_Tx_Regulator"/>
</dbReference>
<dbReference type="PROSITE" id="PS50977">
    <property type="entry name" value="HTH_TETR_2"/>
    <property type="match status" value="1"/>
</dbReference>
<evidence type="ECO:0000259" key="3">
    <source>
        <dbReference type="PROSITE" id="PS50977"/>
    </source>
</evidence>
<keyword evidence="5" id="KW-1185">Reference proteome</keyword>
<evidence type="ECO:0000313" key="4">
    <source>
        <dbReference type="EMBL" id="BEP29887.1"/>
    </source>
</evidence>
<dbReference type="InterPro" id="IPR009057">
    <property type="entry name" value="Homeodomain-like_sf"/>
</dbReference>
<dbReference type="GO" id="GO:0003677">
    <property type="term" value="F:DNA binding"/>
    <property type="evidence" value="ECO:0007669"/>
    <property type="project" value="UniProtKB-UniRule"/>
</dbReference>
<dbReference type="AlphaFoldDB" id="A0AAU9EAS6"/>
<evidence type="ECO:0000313" key="5">
    <source>
        <dbReference type="Proteomes" id="UP001321786"/>
    </source>
</evidence>
<feature type="DNA-binding region" description="H-T-H motif" evidence="2">
    <location>
        <begin position="38"/>
        <end position="57"/>
    </location>
</feature>
<dbReference type="PANTHER" id="PTHR43479:SF23">
    <property type="entry name" value="HTH TETR-TYPE DOMAIN-CONTAINING PROTEIN"/>
    <property type="match status" value="1"/>
</dbReference>
<name>A0AAU9EAS6_9FIRM</name>
<feature type="domain" description="HTH tetR-type" evidence="3">
    <location>
        <begin position="15"/>
        <end position="75"/>
    </location>
</feature>
<evidence type="ECO:0000256" key="2">
    <source>
        <dbReference type="PROSITE-ProRule" id="PRU00335"/>
    </source>
</evidence>
<dbReference type="RefSeq" id="WP_338535498.1">
    <property type="nucleotide sequence ID" value="NZ_AP028654.1"/>
</dbReference>
<dbReference type="InterPro" id="IPR039532">
    <property type="entry name" value="TetR_C_Firmicutes"/>
</dbReference>
<protein>
    <submittedName>
        <fullName evidence="4">TetR/AcrR family transcriptional regulator C-terminal domain-containing protein</fullName>
    </submittedName>
</protein>
<dbReference type="SUPFAM" id="SSF46689">
    <property type="entry name" value="Homeodomain-like"/>
    <property type="match status" value="1"/>
</dbReference>
<proteinExistence type="predicted"/>
<evidence type="ECO:0000256" key="1">
    <source>
        <dbReference type="ARBA" id="ARBA00023125"/>
    </source>
</evidence>
<dbReference type="Pfam" id="PF14278">
    <property type="entry name" value="TetR_C_8"/>
    <property type="match status" value="1"/>
</dbReference>
<sequence length="196" mass="23017">MDKSMQELSSFSKTNEIENKIIDAFMTLYADNPIEKISIKMITDLSNLNRGTFYLHYLDIYDLLDKIEAYFYNITKVVAKNSLNALFNDQLLLEALPNMGFYKKHLCYYKVLLCNKGKSNLEHLMKEEIKNKLSQYYQKDLKKDHLLDEYALEYFAAATVATIIHWIRNDMIVPQRDISKLIQDFSNNGVLHFFEG</sequence>
<reference evidence="4 5" key="1">
    <citation type="submission" date="2023-08" db="EMBL/GenBank/DDBJ databases">
        <title>Helicovermis profunda gen. nov., sp. nov., a novel mesophilic, fermentative bacterium within the Bacillota from a deep-sea hydrothermal vent chimney.</title>
        <authorList>
            <person name="Miyazaki U."/>
            <person name="Mizutani D."/>
            <person name="Hashimoto Y."/>
            <person name="Tame A."/>
            <person name="Sawayama S."/>
            <person name="Miyazaki J."/>
            <person name="Takai K."/>
            <person name="Nakagawa S."/>
        </authorList>
    </citation>
    <scope>NUCLEOTIDE SEQUENCE [LARGE SCALE GENOMIC DNA]</scope>
    <source>
        <strain evidence="4 5">S502</strain>
    </source>
</reference>
<accession>A0AAU9EAS6</accession>
<dbReference type="PANTHER" id="PTHR43479">
    <property type="entry name" value="ACREF/ENVCD OPERON REPRESSOR-RELATED"/>
    <property type="match status" value="1"/>
</dbReference>
<dbReference type="Gene3D" id="1.10.357.10">
    <property type="entry name" value="Tetracycline Repressor, domain 2"/>
    <property type="match status" value="1"/>
</dbReference>
<gene>
    <name evidence="4" type="ORF">HLPR_22180</name>
</gene>
<dbReference type="Proteomes" id="UP001321786">
    <property type="component" value="Chromosome"/>
</dbReference>
<dbReference type="KEGG" id="hprf:HLPR_22180"/>
<dbReference type="InterPro" id="IPR001647">
    <property type="entry name" value="HTH_TetR"/>
</dbReference>
<organism evidence="4 5">
    <name type="scientific">Helicovermis profundi</name>
    <dbReference type="NCBI Taxonomy" id="3065157"/>
    <lineage>
        <taxon>Bacteria</taxon>
        <taxon>Bacillati</taxon>
        <taxon>Bacillota</taxon>
        <taxon>Clostridia</taxon>
        <taxon>Helicovermis</taxon>
    </lineage>
</organism>